<protein>
    <submittedName>
        <fullName evidence="7">RDD family protein</fullName>
    </submittedName>
</protein>
<feature type="transmembrane region" description="Helical" evidence="5">
    <location>
        <begin position="52"/>
        <end position="76"/>
    </location>
</feature>
<name>A0A1X6Z7T8_9RHOB</name>
<feature type="transmembrane region" description="Helical" evidence="5">
    <location>
        <begin position="97"/>
        <end position="125"/>
    </location>
</feature>
<dbReference type="OrthoDB" id="7270324at2"/>
<evidence type="ECO:0000313" key="8">
    <source>
        <dbReference type="Proteomes" id="UP000193207"/>
    </source>
</evidence>
<gene>
    <name evidence="7" type="ORF">ROH8110_02275</name>
</gene>
<organism evidence="7 8">
    <name type="scientific">Roseovarius halotolerans</name>
    <dbReference type="NCBI Taxonomy" id="505353"/>
    <lineage>
        <taxon>Bacteria</taxon>
        <taxon>Pseudomonadati</taxon>
        <taxon>Pseudomonadota</taxon>
        <taxon>Alphaproteobacteria</taxon>
        <taxon>Rhodobacterales</taxon>
        <taxon>Roseobacteraceae</taxon>
        <taxon>Roseovarius</taxon>
    </lineage>
</organism>
<dbReference type="GO" id="GO:0016020">
    <property type="term" value="C:membrane"/>
    <property type="evidence" value="ECO:0007669"/>
    <property type="project" value="UniProtKB-SubCell"/>
</dbReference>
<dbReference type="RefSeq" id="WP_085818464.1">
    <property type="nucleotide sequence ID" value="NZ_FWFU01000003.1"/>
</dbReference>
<feature type="transmembrane region" description="Helical" evidence="5">
    <location>
        <begin position="26"/>
        <end position="46"/>
    </location>
</feature>
<evidence type="ECO:0000256" key="3">
    <source>
        <dbReference type="ARBA" id="ARBA00022989"/>
    </source>
</evidence>
<keyword evidence="3 5" id="KW-1133">Transmembrane helix</keyword>
<evidence type="ECO:0000259" key="6">
    <source>
        <dbReference type="Pfam" id="PF06271"/>
    </source>
</evidence>
<keyword evidence="2 5" id="KW-0812">Transmembrane</keyword>
<reference evidence="7 8" key="1">
    <citation type="submission" date="2017-03" db="EMBL/GenBank/DDBJ databases">
        <authorList>
            <person name="Afonso C.L."/>
            <person name="Miller P.J."/>
            <person name="Scott M.A."/>
            <person name="Spackman E."/>
            <person name="Goraichik I."/>
            <person name="Dimitrov K.M."/>
            <person name="Suarez D.L."/>
            <person name="Swayne D.E."/>
        </authorList>
    </citation>
    <scope>NUCLEOTIDE SEQUENCE [LARGE SCALE GENOMIC DNA]</scope>
    <source>
        <strain evidence="7 8">CECT 8110</strain>
    </source>
</reference>
<evidence type="ECO:0000256" key="5">
    <source>
        <dbReference type="SAM" id="Phobius"/>
    </source>
</evidence>
<accession>A0A1X6Z7T8</accession>
<dbReference type="InterPro" id="IPR010432">
    <property type="entry name" value="RDD"/>
</dbReference>
<sequence length="149" mass="16788">MSEYSWHIPDPVTQPEFYADVTSKRLLAWLVDTVLIVLICLLILPFTAFTGLFFFPFLMLVVGFAYRVATIARGSATWGMRLVAIEFRRLDGQRFDLTMAFLHTLGYTVSIGMPLLQVISIVLMLTTERAQGLSDHVLGTVALNRRAMT</sequence>
<keyword evidence="8" id="KW-1185">Reference proteome</keyword>
<evidence type="ECO:0000256" key="2">
    <source>
        <dbReference type="ARBA" id="ARBA00022692"/>
    </source>
</evidence>
<dbReference type="AlphaFoldDB" id="A0A1X6Z7T8"/>
<feature type="domain" description="RDD" evidence="6">
    <location>
        <begin position="23"/>
        <end position="137"/>
    </location>
</feature>
<proteinExistence type="predicted"/>
<keyword evidence="4 5" id="KW-0472">Membrane</keyword>
<evidence type="ECO:0000256" key="4">
    <source>
        <dbReference type="ARBA" id="ARBA00023136"/>
    </source>
</evidence>
<comment type="subcellular location">
    <subcellularLocation>
        <location evidence="1">Membrane</location>
        <topology evidence="1">Multi-pass membrane protein</topology>
    </subcellularLocation>
</comment>
<evidence type="ECO:0000313" key="7">
    <source>
        <dbReference type="EMBL" id="SLN43754.1"/>
    </source>
</evidence>
<dbReference type="Proteomes" id="UP000193207">
    <property type="component" value="Unassembled WGS sequence"/>
</dbReference>
<dbReference type="EMBL" id="FWFU01000003">
    <property type="protein sequence ID" value="SLN43754.1"/>
    <property type="molecule type" value="Genomic_DNA"/>
</dbReference>
<evidence type="ECO:0000256" key="1">
    <source>
        <dbReference type="ARBA" id="ARBA00004141"/>
    </source>
</evidence>
<dbReference type="Pfam" id="PF06271">
    <property type="entry name" value="RDD"/>
    <property type="match status" value="1"/>
</dbReference>